<dbReference type="GO" id="GO:0006094">
    <property type="term" value="P:gluconeogenesis"/>
    <property type="evidence" value="ECO:0007669"/>
    <property type="project" value="UniProtKB-UniRule"/>
</dbReference>
<feature type="binding site" evidence="7">
    <location>
        <position position="177"/>
    </location>
    <ligand>
        <name>substrate</name>
    </ligand>
</feature>
<keyword evidence="6 7" id="KW-0413">Isomerase</keyword>
<dbReference type="CDD" id="cd00311">
    <property type="entry name" value="TIM"/>
    <property type="match status" value="1"/>
</dbReference>
<organism evidence="9 10">
    <name type="scientific">Rubritalea squalenifaciens DSM 18772</name>
    <dbReference type="NCBI Taxonomy" id="1123071"/>
    <lineage>
        <taxon>Bacteria</taxon>
        <taxon>Pseudomonadati</taxon>
        <taxon>Verrucomicrobiota</taxon>
        <taxon>Verrucomicrobiia</taxon>
        <taxon>Verrucomicrobiales</taxon>
        <taxon>Rubritaleaceae</taxon>
        <taxon>Rubritalea</taxon>
    </lineage>
</organism>
<dbReference type="PROSITE" id="PS00171">
    <property type="entry name" value="TIM_1"/>
    <property type="match status" value="1"/>
</dbReference>
<evidence type="ECO:0000313" key="9">
    <source>
        <dbReference type="EMBL" id="SHK37259.1"/>
    </source>
</evidence>
<dbReference type="InParanoid" id="A0A1M6RY85"/>
<comment type="pathway">
    <text evidence="1 7 8">Carbohydrate degradation; glycolysis; D-glyceraldehyde 3-phosphate from glycerone phosphate: step 1/1.</text>
</comment>
<dbReference type="PANTHER" id="PTHR21139">
    <property type="entry name" value="TRIOSEPHOSPHATE ISOMERASE"/>
    <property type="match status" value="1"/>
</dbReference>
<dbReference type="InterPro" id="IPR035990">
    <property type="entry name" value="TIM_sf"/>
</dbReference>
<dbReference type="STRING" id="1123071.SAMN02745181_3712"/>
<comment type="catalytic activity">
    <reaction evidence="7 8">
        <text>D-glyceraldehyde 3-phosphate = dihydroxyacetone phosphate</text>
        <dbReference type="Rhea" id="RHEA:18585"/>
        <dbReference type="ChEBI" id="CHEBI:57642"/>
        <dbReference type="ChEBI" id="CHEBI:59776"/>
        <dbReference type="EC" id="5.3.1.1"/>
    </reaction>
</comment>
<dbReference type="EC" id="5.3.1.1" evidence="7 8"/>
<evidence type="ECO:0000256" key="2">
    <source>
        <dbReference type="ARBA" id="ARBA00007422"/>
    </source>
</evidence>
<dbReference type="UniPathway" id="UPA00109">
    <property type="reaction ID" value="UER00189"/>
</dbReference>
<sequence>MSSRTLIIAANWKMNKGPQETSDFLNAFIPKLDGFTGSADIVIAPPFISIPTAVGTLGGHSSVAVSAQNVSDKDNGAFTGEVSTDMLKELHVEYVILGHSERRSIYDETDAIINAKVKKTIAAGLKPIFCIGETLEEREGGKLESVLRTQITEGLKDVSDADLANVVIAYEPVWAIGTGVTATAEQAQDTHKFVRSVIADLYNTTAAEAIRIQYGGSVKPANAAELLGQPDIDGALVGGAALDPDSFFGILENSAQ</sequence>
<evidence type="ECO:0000256" key="6">
    <source>
        <dbReference type="ARBA" id="ARBA00023235"/>
    </source>
</evidence>
<dbReference type="EMBL" id="FQYR01000008">
    <property type="protein sequence ID" value="SHK37259.1"/>
    <property type="molecule type" value="Genomic_DNA"/>
</dbReference>
<feature type="binding site" evidence="7">
    <location>
        <begin position="238"/>
        <end position="239"/>
    </location>
    <ligand>
        <name>substrate</name>
    </ligand>
</feature>
<comment type="pathway">
    <text evidence="7 8">Carbohydrate biosynthesis; gluconeogenesis.</text>
</comment>
<dbReference type="HAMAP" id="MF_00147_B">
    <property type="entry name" value="TIM_B"/>
    <property type="match status" value="1"/>
</dbReference>
<dbReference type="Proteomes" id="UP000184510">
    <property type="component" value="Unassembled WGS sequence"/>
</dbReference>
<feature type="binding site" evidence="7">
    <location>
        <position position="217"/>
    </location>
    <ligand>
        <name>substrate</name>
    </ligand>
</feature>
<comment type="similarity">
    <text evidence="2 7 8">Belongs to the triosephosphate isomerase family.</text>
</comment>
<feature type="binding site" evidence="7">
    <location>
        <begin position="11"/>
        <end position="13"/>
    </location>
    <ligand>
        <name>substrate</name>
    </ligand>
</feature>
<dbReference type="Gene3D" id="3.20.20.70">
    <property type="entry name" value="Aldolase class I"/>
    <property type="match status" value="1"/>
</dbReference>
<dbReference type="GO" id="GO:0006096">
    <property type="term" value="P:glycolytic process"/>
    <property type="evidence" value="ECO:0007669"/>
    <property type="project" value="UniProtKB-UniRule"/>
</dbReference>
<evidence type="ECO:0000313" key="10">
    <source>
        <dbReference type="Proteomes" id="UP000184510"/>
    </source>
</evidence>
<dbReference type="GO" id="GO:0005829">
    <property type="term" value="C:cytosol"/>
    <property type="evidence" value="ECO:0007669"/>
    <property type="project" value="TreeGrafter"/>
</dbReference>
<evidence type="ECO:0000256" key="3">
    <source>
        <dbReference type="ARBA" id="ARBA00022432"/>
    </source>
</evidence>
<dbReference type="PROSITE" id="PS51440">
    <property type="entry name" value="TIM_2"/>
    <property type="match status" value="1"/>
</dbReference>
<evidence type="ECO:0000256" key="7">
    <source>
        <dbReference type="HAMAP-Rule" id="MF_00147"/>
    </source>
</evidence>
<dbReference type="SUPFAM" id="SSF51351">
    <property type="entry name" value="Triosephosphate isomerase (TIM)"/>
    <property type="match status" value="1"/>
</dbReference>
<feature type="active site" description="Electrophile" evidence="7">
    <location>
        <position position="99"/>
    </location>
</feature>
<dbReference type="GO" id="GO:0019563">
    <property type="term" value="P:glycerol catabolic process"/>
    <property type="evidence" value="ECO:0007669"/>
    <property type="project" value="TreeGrafter"/>
</dbReference>
<dbReference type="InterPro" id="IPR000652">
    <property type="entry name" value="Triosephosphate_isomerase"/>
</dbReference>
<dbReference type="AlphaFoldDB" id="A0A1M6RY85"/>
<dbReference type="InterPro" id="IPR020861">
    <property type="entry name" value="Triosephosphate_isomerase_AS"/>
</dbReference>
<dbReference type="NCBIfam" id="TIGR00419">
    <property type="entry name" value="tim"/>
    <property type="match status" value="1"/>
</dbReference>
<keyword evidence="3 7" id="KW-0312">Gluconeogenesis</keyword>
<evidence type="ECO:0000256" key="1">
    <source>
        <dbReference type="ARBA" id="ARBA00004680"/>
    </source>
</evidence>
<gene>
    <name evidence="7" type="primary">tpiA</name>
    <name evidence="9" type="ORF">SAMN02745181_3712</name>
</gene>
<keyword evidence="10" id="KW-1185">Reference proteome</keyword>
<dbReference type="GO" id="GO:0046166">
    <property type="term" value="P:glyceraldehyde-3-phosphate biosynthetic process"/>
    <property type="evidence" value="ECO:0007669"/>
    <property type="project" value="TreeGrafter"/>
</dbReference>
<feature type="active site" description="Proton acceptor" evidence="7">
    <location>
        <position position="171"/>
    </location>
</feature>
<dbReference type="InterPro" id="IPR022896">
    <property type="entry name" value="TrioseP_Isoase_bac/euk"/>
</dbReference>
<evidence type="ECO:0000256" key="5">
    <source>
        <dbReference type="ARBA" id="ARBA00023152"/>
    </source>
</evidence>
<comment type="subcellular location">
    <subcellularLocation>
        <location evidence="7 8">Cytoplasm</location>
    </subcellularLocation>
</comment>
<dbReference type="FunFam" id="3.20.20.70:FF:000016">
    <property type="entry name" value="Triosephosphate isomerase"/>
    <property type="match status" value="1"/>
</dbReference>
<dbReference type="UniPathway" id="UPA00138"/>
<dbReference type="FunCoup" id="A0A1M6RY85">
    <property type="interactions" value="511"/>
</dbReference>
<evidence type="ECO:0000256" key="4">
    <source>
        <dbReference type="ARBA" id="ARBA00022490"/>
    </source>
</evidence>
<evidence type="ECO:0000256" key="8">
    <source>
        <dbReference type="RuleBase" id="RU363013"/>
    </source>
</evidence>
<dbReference type="PANTHER" id="PTHR21139:SF42">
    <property type="entry name" value="TRIOSEPHOSPHATE ISOMERASE"/>
    <property type="match status" value="1"/>
</dbReference>
<protein>
    <recommendedName>
        <fullName evidence="7 8">Triosephosphate isomerase</fullName>
        <shortName evidence="7">TIM</shortName>
        <shortName evidence="7">TPI</shortName>
        <ecNumber evidence="7 8">5.3.1.1</ecNumber>
    </recommendedName>
    <alternativeName>
        <fullName evidence="7">Triose-phosphate isomerase</fullName>
    </alternativeName>
</protein>
<dbReference type="InterPro" id="IPR013785">
    <property type="entry name" value="Aldolase_TIM"/>
</dbReference>
<accession>A0A1M6RY85</accession>
<dbReference type="Pfam" id="PF00121">
    <property type="entry name" value="TIM"/>
    <property type="match status" value="1"/>
</dbReference>
<name>A0A1M6RY85_9BACT</name>
<dbReference type="GO" id="GO:0004807">
    <property type="term" value="F:triose-phosphate isomerase activity"/>
    <property type="evidence" value="ECO:0007669"/>
    <property type="project" value="UniProtKB-UniRule"/>
</dbReference>
<keyword evidence="5 7" id="KW-0324">Glycolysis</keyword>
<comment type="subunit">
    <text evidence="7 8">Homodimer.</text>
</comment>
<reference evidence="9 10" key="1">
    <citation type="submission" date="2016-11" db="EMBL/GenBank/DDBJ databases">
        <authorList>
            <person name="Jaros S."/>
            <person name="Januszkiewicz K."/>
            <person name="Wedrychowicz H."/>
        </authorList>
    </citation>
    <scope>NUCLEOTIDE SEQUENCE [LARGE SCALE GENOMIC DNA]</scope>
    <source>
        <strain evidence="9 10">DSM 18772</strain>
    </source>
</reference>
<keyword evidence="4 7" id="KW-0963">Cytoplasm</keyword>
<proteinExistence type="inferred from homology"/>
<comment type="function">
    <text evidence="7">Involved in the gluconeogenesis. Catalyzes stereospecifically the conversion of dihydroxyacetone phosphate (DHAP) to D-glyceraldehyde-3-phosphate (G3P).</text>
</comment>